<dbReference type="InterPro" id="IPR004518">
    <property type="entry name" value="MazG-like_dom"/>
</dbReference>
<dbReference type="AlphaFoldDB" id="X1IQM2"/>
<feature type="domain" description="NTP pyrophosphohydrolase MazG-like" evidence="1">
    <location>
        <begin position="28"/>
        <end position="104"/>
    </location>
</feature>
<dbReference type="Pfam" id="PF03819">
    <property type="entry name" value="MazG"/>
    <property type="match status" value="1"/>
</dbReference>
<evidence type="ECO:0000313" key="2">
    <source>
        <dbReference type="EMBL" id="GAH68419.1"/>
    </source>
</evidence>
<organism evidence="2">
    <name type="scientific">marine sediment metagenome</name>
    <dbReference type="NCBI Taxonomy" id="412755"/>
    <lineage>
        <taxon>unclassified sequences</taxon>
        <taxon>metagenomes</taxon>
        <taxon>ecological metagenomes</taxon>
    </lineage>
</organism>
<dbReference type="Gene3D" id="1.10.287.1080">
    <property type="entry name" value="MazG-like"/>
    <property type="match status" value="1"/>
</dbReference>
<sequence>MVLKNSLIEIQEKVDKWIHEHGGYWPPLSMICAAMEELGEIAREINSLEGYKPKKPGLRDSRLGEELADLLFSTICIANHYKIDLGEEINKVFEKYSKRDSTRFC</sequence>
<comment type="caution">
    <text evidence="2">The sequence shown here is derived from an EMBL/GenBank/DDBJ whole genome shotgun (WGS) entry which is preliminary data.</text>
</comment>
<dbReference type="PANTHER" id="PTHR42692:SF1">
    <property type="entry name" value="NUCLEOTIDE PYROPHOSPHOHYDROLASE"/>
    <property type="match status" value="1"/>
</dbReference>
<proteinExistence type="predicted"/>
<dbReference type="InterPro" id="IPR012359">
    <property type="entry name" value="MazG-related_YpjD"/>
</dbReference>
<dbReference type="EMBL" id="BARU01028243">
    <property type="protein sequence ID" value="GAH68419.1"/>
    <property type="molecule type" value="Genomic_DNA"/>
</dbReference>
<accession>X1IQM2</accession>
<gene>
    <name evidence="2" type="ORF">S03H2_45115</name>
</gene>
<name>X1IQM2_9ZZZZ</name>
<dbReference type="PANTHER" id="PTHR42692">
    <property type="entry name" value="NUCLEOTIDE PYROPHOSPHOHYDROLASE"/>
    <property type="match status" value="1"/>
</dbReference>
<evidence type="ECO:0000259" key="1">
    <source>
        <dbReference type="Pfam" id="PF03819"/>
    </source>
</evidence>
<dbReference type="PIRSF" id="PIRSF029904">
    <property type="entry name" value="UCP029904_pph"/>
    <property type="match status" value="1"/>
</dbReference>
<dbReference type="CDD" id="cd11531">
    <property type="entry name" value="NTP-PPase_BsYpjD"/>
    <property type="match status" value="1"/>
</dbReference>
<dbReference type="InterPro" id="IPR047046">
    <property type="entry name" value="YpjD/YvdC"/>
</dbReference>
<protein>
    <recommendedName>
        <fullName evidence="1">NTP pyrophosphohydrolase MazG-like domain-containing protein</fullName>
    </recommendedName>
</protein>
<reference evidence="2" key="1">
    <citation type="journal article" date="2014" name="Front. Microbiol.">
        <title>High frequency of phylogenetically diverse reductive dehalogenase-homologous genes in deep subseafloor sedimentary metagenomes.</title>
        <authorList>
            <person name="Kawai M."/>
            <person name="Futagami T."/>
            <person name="Toyoda A."/>
            <person name="Takaki Y."/>
            <person name="Nishi S."/>
            <person name="Hori S."/>
            <person name="Arai W."/>
            <person name="Tsubouchi T."/>
            <person name="Morono Y."/>
            <person name="Uchiyama I."/>
            <person name="Ito T."/>
            <person name="Fujiyama A."/>
            <person name="Inagaki F."/>
            <person name="Takami H."/>
        </authorList>
    </citation>
    <scope>NUCLEOTIDE SEQUENCE</scope>
    <source>
        <strain evidence="2">Expedition CK06-06</strain>
    </source>
</reference>
<dbReference type="SUPFAM" id="SSF101386">
    <property type="entry name" value="all-alpha NTP pyrophosphatases"/>
    <property type="match status" value="1"/>
</dbReference>